<dbReference type="PROSITE" id="PS51192">
    <property type="entry name" value="HELICASE_ATP_BIND_1"/>
    <property type="match status" value="1"/>
</dbReference>
<dbReference type="SUPFAM" id="SSF52540">
    <property type="entry name" value="P-loop containing nucleoside triphosphate hydrolases"/>
    <property type="match status" value="1"/>
</dbReference>
<keyword evidence="3" id="KW-0347">Helicase</keyword>
<evidence type="ECO:0000259" key="2">
    <source>
        <dbReference type="PROSITE" id="PS51194"/>
    </source>
</evidence>
<reference evidence="3 4" key="1">
    <citation type="submission" date="2020-08" db="EMBL/GenBank/DDBJ databases">
        <title>Genomic Encyclopedia of Type Strains, Phase IV (KMG-IV): sequencing the most valuable type-strain genomes for metagenomic binning, comparative biology and taxonomic classification.</title>
        <authorList>
            <person name="Goeker M."/>
        </authorList>
    </citation>
    <scope>NUCLEOTIDE SEQUENCE [LARGE SCALE GENOMIC DNA]</scope>
    <source>
        <strain evidence="3 4">DSM 26189</strain>
    </source>
</reference>
<keyword evidence="4" id="KW-1185">Reference proteome</keyword>
<keyword evidence="3" id="KW-0547">Nucleotide-binding</keyword>
<feature type="domain" description="Helicase ATP-binding" evidence="1">
    <location>
        <begin position="17"/>
        <end position="146"/>
    </location>
</feature>
<dbReference type="Proteomes" id="UP000571950">
    <property type="component" value="Unassembled WGS sequence"/>
</dbReference>
<dbReference type="Pfam" id="PF04851">
    <property type="entry name" value="ResIII"/>
    <property type="match status" value="1"/>
</dbReference>
<dbReference type="GO" id="GO:0016787">
    <property type="term" value="F:hydrolase activity"/>
    <property type="evidence" value="ECO:0007669"/>
    <property type="project" value="InterPro"/>
</dbReference>
<evidence type="ECO:0000259" key="1">
    <source>
        <dbReference type="PROSITE" id="PS51192"/>
    </source>
</evidence>
<evidence type="ECO:0000313" key="3">
    <source>
        <dbReference type="EMBL" id="MBB3928782.1"/>
    </source>
</evidence>
<dbReference type="GO" id="GO:0005829">
    <property type="term" value="C:cytosol"/>
    <property type="evidence" value="ECO:0007669"/>
    <property type="project" value="TreeGrafter"/>
</dbReference>
<dbReference type="Gene3D" id="3.40.50.300">
    <property type="entry name" value="P-loop containing nucleotide triphosphate hydrolases"/>
    <property type="match status" value="2"/>
</dbReference>
<proteinExistence type="predicted"/>
<dbReference type="InterPro" id="IPR027417">
    <property type="entry name" value="P-loop_NTPase"/>
</dbReference>
<accession>A0A7W6FSI2</accession>
<dbReference type="SMART" id="SM00490">
    <property type="entry name" value="HELICc"/>
    <property type="match status" value="1"/>
</dbReference>
<sequence length="460" mass="50439">MMELRPYQTALLDGARTAFKTGKRAVLIQLPTGGGKTVSGSHMIGGSSRRGKVCWWLSHRRELIAQTSRTFSAVGIPHGIIAGGHSSDPHKLAQIGSVQTVARRLDRLAPPDLIIFDECHHLGAAQWERIFNAFPDARIVGLTATPWRLDGKGLGRWFGAMVNGPSVSDLIENGSLSRYRLFAPTQVDASAIKMQAGDYKKDDLASLMDRPSITGDAVQHYRKLCAGKRAVAFAVNIEHSRHIVDQFRANGVPAEHVDGTMDSASRDAAIQRFIAGETLVLSNCELFGEGFDVPAIEAAILLRPTKSLSLHLQQVGRALRPAPGKTEAIILDHAGNSLIHGLPDDDREWSLEDRAKRRAGEKSTIAIKSCPSCFHIHRPAPACPQCGHAYVAAVREIETRDGELQEVDQEAIRRQKKAEVSNARTREELEKIASQRGYKPGWVDNILRVRQSYSGGRAWA</sequence>
<keyword evidence="3" id="KW-0067">ATP-binding</keyword>
<dbReference type="InterPro" id="IPR001650">
    <property type="entry name" value="Helicase_C-like"/>
</dbReference>
<keyword evidence="3" id="KW-0378">Hydrolase</keyword>
<comment type="caution">
    <text evidence="3">The sequence shown here is derived from an EMBL/GenBank/DDBJ whole genome shotgun (WGS) entry which is preliminary data.</text>
</comment>
<evidence type="ECO:0000313" key="4">
    <source>
        <dbReference type="Proteomes" id="UP000571950"/>
    </source>
</evidence>
<dbReference type="PANTHER" id="PTHR47396">
    <property type="entry name" value="TYPE I RESTRICTION ENZYME ECOKI R PROTEIN"/>
    <property type="match status" value="1"/>
</dbReference>
<dbReference type="GO" id="GO:0004386">
    <property type="term" value="F:helicase activity"/>
    <property type="evidence" value="ECO:0007669"/>
    <property type="project" value="UniProtKB-KW"/>
</dbReference>
<dbReference type="SMART" id="SM00487">
    <property type="entry name" value="DEXDc"/>
    <property type="match status" value="1"/>
</dbReference>
<feature type="domain" description="Helicase C-terminal" evidence="2">
    <location>
        <begin position="216"/>
        <end position="350"/>
    </location>
</feature>
<dbReference type="RefSeq" id="WP_188073973.1">
    <property type="nucleotide sequence ID" value="NZ_BSPS01000156.1"/>
</dbReference>
<dbReference type="InterPro" id="IPR006935">
    <property type="entry name" value="Helicase/UvrB_N"/>
</dbReference>
<dbReference type="GO" id="GO:0005524">
    <property type="term" value="F:ATP binding"/>
    <property type="evidence" value="ECO:0007669"/>
    <property type="project" value="InterPro"/>
</dbReference>
<dbReference type="EMBL" id="JACIDT010000035">
    <property type="protein sequence ID" value="MBB3928782.1"/>
    <property type="molecule type" value="Genomic_DNA"/>
</dbReference>
<dbReference type="AlphaFoldDB" id="A0A7W6FSI2"/>
<name>A0A7W6FSI2_9SPHN</name>
<dbReference type="PANTHER" id="PTHR47396:SF1">
    <property type="entry name" value="ATP-DEPENDENT HELICASE IRC3-RELATED"/>
    <property type="match status" value="1"/>
</dbReference>
<protein>
    <submittedName>
        <fullName evidence="3">Superfamily II DNA or RNA helicase</fullName>
    </submittedName>
</protein>
<dbReference type="PROSITE" id="PS51194">
    <property type="entry name" value="HELICASE_CTER"/>
    <property type="match status" value="1"/>
</dbReference>
<dbReference type="InterPro" id="IPR014001">
    <property type="entry name" value="Helicase_ATP-bd"/>
</dbReference>
<dbReference type="InterPro" id="IPR050742">
    <property type="entry name" value="Helicase_Restrict-Modif_Enz"/>
</dbReference>
<organism evidence="3 4">
    <name type="scientific">Sphingobium jiangsuense</name>
    <dbReference type="NCBI Taxonomy" id="870476"/>
    <lineage>
        <taxon>Bacteria</taxon>
        <taxon>Pseudomonadati</taxon>
        <taxon>Pseudomonadota</taxon>
        <taxon>Alphaproteobacteria</taxon>
        <taxon>Sphingomonadales</taxon>
        <taxon>Sphingomonadaceae</taxon>
        <taxon>Sphingobium</taxon>
    </lineage>
</organism>
<dbReference type="GO" id="GO:0003677">
    <property type="term" value="F:DNA binding"/>
    <property type="evidence" value="ECO:0007669"/>
    <property type="project" value="InterPro"/>
</dbReference>
<dbReference type="Pfam" id="PF00271">
    <property type="entry name" value="Helicase_C"/>
    <property type="match status" value="1"/>
</dbReference>
<gene>
    <name evidence="3" type="ORF">GGR43_004527</name>
</gene>